<evidence type="ECO:0000313" key="3">
    <source>
        <dbReference type="Proteomes" id="UP000536711"/>
    </source>
</evidence>
<dbReference type="AlphaFoldDB" id="A0A8H4JPX7"/>
<feature type="compositionally biased region" description="Polar residues" evidence="1">
    <location>
        <begin position="205"/>
        <end position="227"/>
    </location>
</feature>
<feature type="region of interest" description="Disordered" evidence="1">
    <location>
        <begin position="205"/>
        <end position="358"/>
    </location>
</feature>
<evidence type="ECO:0000256" key="1">
    <source>
        <dbReference type="SAM" id="MobiDB-lite"/>
    </source>
</evidence>
<dbReference type="PANTHER" id="PTHR42067">
    <property type="entry name" value="YALI0C15378P"/>
    <property type="match status" value="1"/>
</dbReference>
<dbReference type="Gene3D" id="1.20.5.370">
    <property type="match status" value="1"/>
</dbReference>
<dbReference type="Proteomes" id="UP000536711">
    <property type="component" value="Unassembled WGS sequence"/>
</dbReference>
<gene>
    <name evidence="2" type="ORF">FACUT_6188</name>
</gene>
<dbReference type="EMBL" id="JAADJF010000140">
    <property type="protein sequence ID" value="KAF4436777.1"/>
    <property type="molecule type" value="Genomic_DNA"/>
</dbReference>
<organism evidence="2 3">
    <name type="scientific">Fusarium acutatum</name>
    <dbReference type="NCBI Taxonomy" id="78861"/>
    <lineage>
        <taxon>Eukaryota</taxon>
        <taxon>Fungi</taxon>
        <taxon>Dikarya</taxon>
        <taxon>Ascomycota</taxon>
        <taxon>Pezizomycotina</taxon>
        <taxon>Sordariomycetes</taxon>
        <taxon>Hypocreomycetidae</taxon>
        <taxon>Hypocreales</taxon>
        <taxon>Nectriaceae</taxon>
        <taxon>Fusarium</taxon>
        <taxon>Fusarium fujikuroi species complex</taxon>
    </lineage>
</organism>
<dbReference type="SUPFAM" id="SSF58022">
    <property type="entry name" value="XRCC4, C-terminal oligomerization domain"/>
    <property type="match status" value="1"/>
</dbReference>
<dbReference type="OrthoDB" id="8064436at2759"/>
<sequence>MASQARVLKFPRSDDKSSFVLLQATPNGSKQLDLKLVGTEGEEPYVASLKHDKVVSLRVKNCPASESEWQRILEDLFQQEPLLDIQATATVQSEKSISITIRKDIQGITQRLGSITLDHDPHEAIELFDWCGAAVEASVSGKQTAADLSAKSSESEAVVAQLQLQLEGLIKAKEEDETALLRKFRDLLNEKKLKIREQQQVLNTLSTNPSMADQSQRSQAVEASVQQPKPKKPTRQAGNSRASKRKAPASRGLEESDDDDAVDTMSVDLKQEAVDTDPGNTTEATASGDSDDEDDDGLDSRPPQQNKAPDTVSRGKTASKESERPPPPRALPFETKKSTKAAPVPAPIGSDTESDDEL</sequence>
<evidence type="ECO:0000313" key="2">
    <source>
        <dbReference type="EMBL" id="KAF4436777.1"/>
    </source>
</evidence>
<proteinExistence type="predicted"/>
<comment type="caution">
    <text evidence="2">The sequence shown here is derived from an EMBL/GenBank/DDBJ whole genome shotgun (WGS) entry which is preliminary data.</text>
</comment>
<protein>
    <submittedName>
        <fullName evidence="2">Mitotic apparatus p62</fullName>
    </submittedName>
</protein>
<accession>A0A8H4JPX7</accession>
<name>A0A8H4JPX7_9HYPO</name>
<dbReference type="PANTHER" id="PTHR42067:SF1">
    <property type="entry name" value="MITOTIC APPARATUS PROTEIN P62"/>
    <property type="match status" value="1"/>
</dbReference>
<dbReference type="InterPro" id="IPR014751">
    <property type="entry name" value="XRCC4-like_C"/>
</dbReference>
<reference evidence="2 3" key="1">
    <citation type="submission" date="2020-01" db="EMBL/GenBank/DDBJ databases">
        <title>Identification and distribution of gene clusters putatively required for synthesis of sphingolipid metabolism inhibitors in phylogenetically diverse species of the filamentous fungus Fusarium.</title>
        <authorList>
            <person name="Kim H.-S."/>
            <person name="Busman M."/>
            <person name="Brown D.W."/>
            <person name="Divon H."/>
            <person name="Uhlig S."/>
            <person name="Proctor R.H."/>
        </authorList>
    </citation>
    <scope>NUCLEOTIDE SEQUENCE [LARGE SCALE GENOMIC DNA]</scope>
    <source>
        <strain evidence="2 3">NRRL 13308</strain>
    </source>
</reference>
<keyword evidence="3" id="KW-1185">Reference proteome</keyword>